<reference evidence="1 2" key="1">
    <citation type="journal article" date="2020" name="Front. Microbiol.">
        <title>Phenotypic and Genetic Characterization of the Cheese Ripening Yeast Geotrichum candidum.</title>
        <authorList>
            <person name="Perkins V."/>
            <person name="Vignola S."/>
            <person name="Lessard M.H."/>
            <person name="Plante P.L."/>
            <person name="Corbeil J."/>
            <person name="Dugat-Bony E."/>
            <person name="Frenette M."/>
            <person name="Labrie S."/>
        </authorList>
    </citation>
    <scope>NUCLEOTIDE SEQUENCE [LARGE SCALE GENOMIC DNA]</scope>
    <source>
        <strain evidence="1 2">LMA-1147</strain>
    </source>
</reference>
<dbReference type="EMBL" id="QVQA01000053">
    <property type="protein sequence ID" value="KAF5098088.1"/>
    <property type="molecule type" value="Genomic_DNA"/>
</dbReference>
<organism evidence="1 2">
    <name type="scientific">Geotrichum galactomycetum</name>
    <dbReference type="NCBI Taxonomy" id="27317"/>
    <lineage>
        <taxon>Eukaryota</taxon>
        <taxon>Fungi</taxon>
        <taxon>Dikarya</taxon>
        <taxon>Ascomycota</taxon>
        <taxon>Saccharomycotina</taxon>
        <taxon>Dipodascomycetes</taxon>
        <taxon>Dipodascales</taxon>
        <taxon>Dipodascaceae</taxon>
        <taxon>Geotrichum</taxon>
    </lineage>
</organism>
<sequence>MADDISTSGSNSISSFGVTFIINFVILVAFITGFLLLRPHQKRIYQPRSTIDIIKPELRPRPLDSGIISWLRDLVTRREAEILQDAGLDGYFFLRFLRLIFMISVIGILFLFPILLPVNATASSEQTGFNLLSFTNTVNFPSRYYAHVLMGWVFYGFILFTLYRELVYYVSIRQAVLTSPAYTNNISSRTILISTVPQEFLHEDALRELFPGVKNVWINRSQTELMKKVDERDSLALKVEAAETALLKKAVKNRLKSKTPIEGSDIDQYVLRKNRPTHRLKFLIGKKVDTIEYGREQLPILNQEIEELKSKVSEASPLNSVFISFHTQEQAETALQTLAHHQALHMAPRHIGVRPDDIFWLNLRLFWWERLVRSTGAMAAITALVIFWSIPVAFVGSISNIEALTEKLHFLRFLNDLPSWISGVVSGLLPTILLAVLMALLPIFLRLMAKVSGVPSGTMVEHYVQNAYFAFLVVQVFLVTTLSSGAAAVIQDIINEPSSAMSLLASNIPKASNFYISYFLLQGFTIAGGALLQIVALILFHVLSTLLDNTPRKIWNRWNLLSTTGWGTVFPVYTNLAVIAITYSIISPMILCFSGLAFGVVYIAYLHNLLFVVKPSDGRGIYYPRAIFHTFTGLYIGEVCLLGLFVVAKAWGPVVLQAIFIGATIFVHKNLQVAFRPLLVSLPLNLLRKNSPQKAEEVPLLETGYPLEDIETNHKHSNSLSSGADLEDVRATNSKSNFGVEETTKKPKVLPININLKRPVEQMSFATQYFKPHIYLEPSVVQHDFLTVRFQEPSPVLSEQEEALAYANPAERSENPVIWIPRDPWGLADEELRKLNEQNLNAYTRGTWFDIDAEKKKFKIKYGTIDEVPIWTPPPAY</sequence>
<gene>
    <name evidence="1" type="ORF">D0Z00_002175</name>
</gene>
<evidence type="ECO:0000313" key="2">
    <source>
        <dbReference type="Proteomes" id="UP000744676"/>
    </source>
</evidence>
<name>A0ACB6V4Y7_9ASCO</name>
<protein>
    <submittedName>
        <fullName evidence="1">Uncharacterized protein</fullName>
    </submittedName>
</protein>
<proteinExistence type="predicted"/>
<evidence type="ECO:0000313" key="1">
    <source>
        <dbReference type="EMBL" id="KAF5098088.1"/>
    </source>
</evidence>
<accession>A0ACB6V4Y7</accession>
<keyword evidence="2" id="KW-1185">Reference proteome</keyword>
<dbReference type="Proteomes" id="UP000744676">
    <property type="component" value="Unassembled WGS sequence"/>
</dbReference>
<comment type="caution">
    <text evidence="1">The sequence shown here is derived from an EMBL/GenBank/DDBJ whole genome shotgun (WGS) entry which is preliminary data.</text>
</comment>